<evidence type="ECO:0000313" key="1">
    <source>
        <dbReference type="EMBL" id="MBB4806841.1"/>
    </source>
</evidence>
<organism evidence="1 2">
    <name type="scientific">Chryseobacterium defluvii</name>
    <dbReference type="NCBI Taxonomy" id="160396"/>
    <lineage>
        <taxon>Bacteria</taxon>
        <taxon>Pseudomonadati</taxon>
        <taxon>Bacteroidota</taxon>
        <taxon>Flavobacteriia</taxon>
        <taxon>Flavobacteriales</taxon>
        <taxon>Weeksellaceae</taxon>
        <taxon>Chryseobacterium group</taxon>
        <taxon>Chryseobacterium</taxon>
    </lineage>
</organism>
<dbReference type="AlphaFoldDB" id="A0A840KBQ1"/>
<proteinExistence type="predicted"/>
<accession>A0A840KBQ1</accession>
<name>A0A840KBQ1_9FLAO</name>
<dbReference type="RefSeq" id="WP_184189016.1">
    <property type="nucleotide sequence ID" value="NZ_JACHLE010000002.1"/>
</dbReference>
<dbReference type="Proteomes" id="UP000592180">
    <property type="component" value="Unassembled WGS sequence"/>
</dbReference>
<dbReference type="EMBL" id="JACHLE010000002">
    <property type="protein sequence ID" value="MBB4806841.1"/>
    <property type="molecule type" value="Genomic_DNA"/>
</dbReference>
<keyword evidence="2" id="KW-1185">Reference proteome</keyword>
<dbReference type="SUPFAM" id="SSF48295">
    <property type="entry name" value="TrpR-like"/>
    <property type="match status" value="1"/>
</dbReference>
<gene>
    <name evidence="1" type="ORF">HNP38_002137</name>
</gene>
<dbReference type="InterPro" id="IPR010921">
    <property type="entry name" value="Trp_repressor/repl_initiator"/>
</dbReference>
<sequence length="123" mass="14642">MQNTSKETKTVIPVKTFEKPDYKRIYNDIITLKYPGKREKCEQILKKTDISVLDVIALNKIIFETKDQEALSLNQQHRSYDKKSISEILEYQKKQNFTNLQLSAHFKISRTTIARWKKLYEEN</sequence>
<reference evidence="1 2" key="1">
    <citation type="submission" date="2020-08" db="EMBL/GenBank/DDBJ databases">
        <title>Functional genomics of gut bacteria from endangered species of beetles.</title>
        <authorList>
            <person name="Carlos-Shanley C."/>
        </authorList>
    </citation>
    <scope>NUCLEOTIDE SEQUENCE [LARGE SCALE GENOMIC DNA]</scope>
    <source>
        <strain evidence="1 2">S00151</strain>
    </source>
</reference>
<evidence type="ECO:0000313" key="2">
    <source>
        <dbReference type="Proteomes" id="UP000592180"/>
    </source>
</evidence>
<comment type="caution">
    <text evidence="1">The sequence shown here is derived from an EMBL/GenBank/DDBJ whole genome shotgun (WGS) entry which is preliminary data.</text>
</comment>
<protein>
    <submittedName>
        <fullName evidence="1">Uncharacterized protein</fullName>
    </submittedName>
</protein>
<dbReference type="GO" id="GO:0043565">
    <property type="term" value="F:sequence-specific DNA binding"/>
    <property type="evidence" value="ECO:0007669"/>
    <property type="project" value="InterPro"/>
</dbReference>